<reference evidence="1" key="1">
    <citation type="submission" date="2014-09" db="EMBL/GenBank/DDBJ databases">
        <authorList>
            <person name="Magalhaes I.L.F."/>
            <person name="Oliveira U."/>
            <person name="Santos F.R."/>
            <person name="Vidigal T.H.D.A."/>
            <person name="Brescovit A.D."/>
            <person name="Santos A.J."/>
        </authorList>
    </citation>
    <scope>NUCLEOTIDE SEQUENCE</scope>
    <source>
        <tissue evidence="1">Shoot tissue taken approximately 20 cm above the soil surface</tissue>
    </source>
</reference>
<protein>
    <submittedName>
        <fullName evidence="1">Uncharacterized protein</fullName>
    </submittedName>
</protein>
<organism evidence="1">
    <name type="scientific">Arundo donax</name>
    <name type="common">Giant reed</name>
    <name type="synonym">Donax arundinaceus</name>
    <dbReference type="NCBI Taxonomy" id="35708"/>
    <lineage>
        <taxon>Eukaryota</taxon>
        <taxon>Viridiplantae</taxon>
        <taxon>Streptophyta</taxon>
        <taxon>Embryophyta</taxon>
        <taxon>Tracheophyta</taxon>
        <taxon>Spermatophyta</taxon>
        <taxon>Magnoliopsida</taxon>
        <taxon>Liliopsida</taxon>
        <taxon>Poales</taxon>
        <taxon>Poaceae</taxon>
        <taxon>PACMAD clade</taxon>
        <taxon>Arundinoideae</taxon>
        <taxon>Arundineae</taxon>
        <taxon>Arundo</taxon>
    </lineage>
</organism>
<proteinExistence type="predicted"/>
<reference evidence="1" key="2">
    <citation type="journal article" date="2015" name="Data Brief">
        <title>Shoot transcriptome of the giant reed, Arundo donax.</title>
        <authorList>
            <person name="Barrero R.A."/>
            <person name="Guerrero F.D."/>
            <person name="Moolhuijzen P."/>
            <person name="Goolsby J.A."/>
            <person name="Tidwell J."/>
            <person name="Bellgard S.E."/>
            <person name="Bellgard M.I."/>
        </authorList>
    </citation>
    <scope>NUCLEOTIDE SEQUENCE</scope>
    <source>
        <tissue evidence="1">Shoot tissue taken approximately 20 cm above the soil surface</tissue>
    </source>
</reference>
<evidence type="ECO:0000313" key="1">
    <source>
        <dbReference type="EMBL" id="JAD82539.1"/>
    </source>
</evidence>
<dbReference type="AlphaFoldDB" id="A0A0A9D1Q5"/>
<sequence length="107" mass="12148">MSNRGQNWCCQWRRPMECFQQANMEHIVEPCTCWKIKSIGDITHLLAYFIKPKISGSKLTSPFNIQRKQAAYADAEPIPIGLLQKKLLCDDDHAGVWHIVGPAPICP</sequence>
<accession>A0A0A9D1Q5</accession>
<dbReference type="EMBL" id="GBRH01215356">
    <property type="protein sequence ID" value="JAD82539.1"/>
    <property type="molecule type" value="Transcribed_RNA"/>
</dbReference>
<name>A0A0A9D1Q5_ARUDO</name>